<feature type="transmembrane region" description="Helical" evidence="2">
    <location>
        <begin position="15"/>
        <end position="35"/>
    </location>
</feature>
<keyword evidence="4" id="KW-1185">Reference proteome</keyword>
<feature type="region of interest" description="Disordered" evidence="1">
    <location>
        <begin position="56"/>
        <end position="78"/>
    </location>
</feature>
<reference evidence="3 4" key="1">
    <citation type="submission" date="2018-05" db="EMBL/GenBank/DDBJ databases">
        <title>Whole genome sequencing for identification of molecular markers to develop diagnostic detection tools for the regulated plant pathogen Lachnellula willkommii.</title>
        <authorList>
            <person name="Giroux E."/>
            <person name="Bilodeau G."/>
        </authorList>
    </citation>
    <scope>NUCLEOTIDE SEQUENCE [LARGE SCALE GENOMIC DNA]</scope>
    <source>
        <strain evidence="3 4">CBS 625.97</strain>
    </source>
</reference>
<comment type="caution">
    <text evidence="3">The sequence shown here is derived from an EMBL/GenBank/DDBJ whole genome shotgun (WGS) entry which is preliminary data.</text>
</comment>
<sequence length="100" mass="11488">MLHREQSAAGWPTRRAQRCLTFAVIFAVIIILAIYEKQAWPQTIDLQLDSLTEEYSYGSSPEAGMPSLPFKDDPIRKSTEQPFFDLPYYEDTEEQGEVTL</sequence>
<dbReference type="AlphaFoldDB" id="A0A7D8YZP7"/>
<organism evidence="3 4">
    <name type="scientific">Lachnellula cervina</name>
    <dbReference type="NCBI Taxonomy" id="1316786"/>
    <lineage>
        <taxon>Eukaryota</taxon>
        <taxon>Fungi</taxon>
        <taxon>Dikarya</taxon>
        <taxon>Ascomycota</taxon>
        <taxon>Pezizomycotina</taxon>
        <taxon>Leotiomycetes</taxon>
        <taxon>Helotiales</taxon>
        <taxon>Lachnaceae</taxon>
        <taxon>Lachnellula</taxon>
    </lineage>
</organism>
<evidence type="ECO:0000313" key="3">
    <source>
        <dbReference type="EMBL" id="TVY56155.1"/>
    </source>
</evidence>
<name>A0A7D8YZP7_9HELO</name>
<evidence type="ECO:0000256" key="2">
    <source>
        <dbReference type="SAM" id="Phobius"/>
    </source>
</evidence>
<evidence type="ECO:0000256" key="1">
    <source>
        <dbReference type="SAM" id="MobiDB-lite"/>
    </source>
</evidence>
<keyword evidence="2" id="KW-1133">Transmembrane helix</keyword>
<keyword evidence="2" id="KW-0472">Membrane</keyword>
<keyword evidence="2" id="KW-0812">Transmembrane</keyword>
<dbReference type="Proteomes" id="UP000481288">
    <property type="component" value="Unassembled WGS sequence"/>
</dbReference>
<dbReference type="OrthoDB" id="3525487at2759"/>
<accession>A0A7D8YZP7</accession>
<proteinExistence type="predicted"/>
<evidence type="ECO:0000313" key="4">
    <source>
        <dbReference type="Proteomes" id="UP000481288"/>
    </source>
</evidence>
<protein>
    <submittedName>
        <fullName evidence="3">Uncharacterized protein</fullName>
    </submittedName>
</protein>
<dbReference type="EMBL" id="QGMG01000182">
    <property type="protein sequence ID" value="TVY56155.1"/>
    <property type="molecule type" value="Genomic_DNA"/>
</dbReference>
<gene>
    <name evidence="3" type="ORF">LCER1_G002580</name>
</gene>